<evidence type="ECO:0000256" key="3">
    <source>
        <dbReference type="ARBA" id="ARBA00022553"/>
    </source>
</evidence>
<dbReference type="InterPro" id="IPR020806">
    <property type="entry name" value="PKS_PP-bd"/>
</dbReference>
<comment type="cofactor">
    <cofactor evidence="1">
        <name>pantetheine 4'-phosphate</name>
        <dbReference type="ChEBI" id="CHEBI:47942"/>
    </cofactor>
</comment>
<dbReference type="InterPro" id="IPR009081">
    <property type="entry name" value="PP-bd_ACP"/>
</dbReference>
<name>A0ABW0AU20_9ACTN</name>
<keyword evidence="6" id="KW-1185">Reference proteome</keyword>
<dbReference type="SUPFAM" id="SSF56801">
    <property type="entry name" value="Acetyl-CoA synthetase-like"/>
    <property type="match status" value="1"/>
</dbReference>
<dbReference type="Pfam" id="PF00550">
    <property type="entry name" value="PP-binding"/>
    <property type="match status" value="1"/>
</dbReference>
<dbReference type="SMART" id="SM00823">
    <property type="entry name" value="PKS_PP"/>
    <property type="match status" value="1"/>
</dbReference>
<dbReference type="EMBL" id="JBHSKP010000059">
    <property type="protein sequence ID" value="MFC5157031.1"/>
    <property type="molecule type" value="Genomic_DNA"/>
</dbReference>
<dbReference type="PANTHER" id="PTHR45527">
    <property type="entry name" value="NONRIBOSOMAL PEPTIDE SYNTHETASE"/>
    <property type="match status" value="1"/>
</dbReference>
<dbReference type="PROSITE" id="PS50075">
    <property type="entry name" value="CARRIER"/>
    <property type="match status" value="1"/>
</dbReference>
<dbReference type="Pfam" id="PF13193">
    <property type="entry name" value="AMP-binding_C"/>
    <property type="match status" value="1"/>
</dbReference>
<dbReference type="InterPro" id="IPR023213">
    <property type="entry name" value="CAT-like_dom_sf"/>
</dbReference>
<dbReference type="InterPro" id="IPR010071">
    <property type="entry name" value="AA_adenyl_dom"/>
</dbReference>
<dbReference type="CDD" id="cd19540">
    <property type="entry name" value="LCL_NRPS-like"/>
    <property type="match status" value="1"/>
</dbReference>
<dbReference type="SUPFAM" id="SSF52777">
    <property type="entry name" value="CoA-dependent acyltransferases"/>
    <property type="match status" value="3"/>
</dbReference>
<proteinExistence type="predicted"/>
<evidence type="ECO:0000256" key="1">
    <source>
        <dbReference type="ARBA" id="ARBA00001957"/>
    </source>
</evidence>
<accession>A0ABW0AU20</accession>
<dbReference type="InterPro" id="IPR000873">
    <property type="entry name" value="AMP-dep_synth/lig_dom"/>
</dbReference>
<dbReference type="Gene3D" id="3.40.50.980">
    <property type="match status" value="2"/>
</dbReference>
<dbReference type="CDD" id="cd05930">
    <property type="entry name" value="A_NRPS"/>
    <property type="match status" value="1"/>
</dbReference>
<gene>
    <name evidence="5" type="ORF">ACFPRH_35495</name>
</gene>
<dbReference type="PANTHER" id="PTHR45527:SF1">
    <property type="entry name" value="FATTY ACID SYNTHASE"/>
    <property type="match status" value="1"/>
</dbReference>
<dbReference type="InterPro" id="IPR045851">
    <property type="entry name" value="AMP-bd_C_sf"/>
</dbReference>
<dbReference type="NCBIfam" id="TIGR01733">
    <property type="entry name" value="AA-adenyl-dom"/>
    <property type="match status" value="1"/>
</dbReference>
<dbReference type="Pfam" id="PF00501">
    <property type="entry name" value="AMP-binding"/>
    <property type="match status" value="1"/>
</dbReference>
<dbReference type="SUPFAM" id="SSF47336">
    <property type="entry name" value="ACP-like"/>
    <property type="match status" value="1"/>
</dbReference>
<dbReference type="Gene3D" id="3.30.300.30">
    <property type="match status" value="1"/>
</dbReference>
<feature type="domain" description="Carrier" evidence="4">
    <location>
        <begin position="961"/>
        <end position="1036"/>
    </location>
</feature>
<organism evidence="5 6">
    <name type="scientific">Streptomyces amakusaensis</name>
    <dbReference type="NCBI Taxonomy" id="67271"/>
    <lineage>
        <taxon>Bacteria</taxon>
        <taxon>Bacillati</taxon>
        <taxon>Actinomycetota</taxon>
        <taxon>Actinomycetes</taxon>
        <taxon>Kitasatosporales</taxon>
        <taxon>Streptomycetaceae</taxon>
        <taxon>Streptomyces</taxon>
    </lineage>
</organism>
<dbReference type="InterPro" id="IPR001242">
    <property type="entry name" value="Condensation_dom"/>
</dbReference>
<dbReference type="Gene3D" id="2.30.38.10">
    <property type="entry name" value="Luciferase, Domain 3"/>
    <property type="match status" value="1"/>
</dbReference>
<evidence type="ECO:0000259" key="4">
    <source>
        <dbReference type="PROSITE" id="PS50075"/>
    </source>
</evidence>
<dbReference type="InterPro" id="IPR025110">
    <property type="entry name" value="AMP-bd_C"/>
</dbReference>
<dbReference type="Gene3D" id="1.10.1200.10">
    <property type="entry name" value="ACP-like"/>
    <property type="match status" value="1"/>
</dbReference>
<evidence type="ECO:0000313" key="6">
    <source>
        <dbReference type="Proteomes" id="UP001596160"/>
    </source>
</evidence>
<keyword evidence="3" id="KW-0597">Phosphoprotein</keyword>
<dbReference type="PROSITE" id="PS00012">
    <property type="entry name" value="PHOSPHOPANTETHEINE"/>
    <property type="match status" value="1"/>
</dbReference>
<feature type="non-terminal residue" evidence="5">
    <location>
        <position position="1196"/>
    </location>
</feature>
<dbReference type="Proteomes" id="UP001596160">
    <property type="component" value="Unassembled WGS sequence"/>
</dbReference>
<sequence length="1196" mass="127453">MYPLSPAQRRLWFAHRLEGPSATYNIPVVTRVQGELDLAALQAALGDVLDRHEVLRTVYREQDAEPVQVVLPAEPAQVRIGVTRCAAERAAAVVTRHSEHLFDLATDLPVHAHLVRTGETDALLVLVLHHIAADGWSMGPLATDLAHAYGARTAGRTPDWEPLPVQYADYTLWHHELLGEPSDPDSEVSRQLGHWRETLAGLAGELPLPRDRARPDRPSFRGDSVTFRLGPDTADRLREIARAQHATLFMVVQAALAASLTRLGCGTDIPLGTVAAGRTEEALDDLVGFFVNTLVLRTDTSGNPTFEELLGRARHTALSAYAHQDVPFDRLVEELRPARSPGSHPLFQILLTSTVRGEGGGLALPGLECEPADTGLYIAKFDLEFAAVESPDGLDIMVGHAVDIFDRDTVRSLGERLVRMLTAVADDPAARINDVDLLTAPERERLERWGRNPAAPGPATVLDAFAVSVTADPGGTAVVYGGTALTRAELDERSTRLAAGLTALGVGPGTVVAVTLPRSTDSVVALLGVLKARGVHLAVDPAAPADRTAWMLSDSAAAVVLTDGAGRRLRTGPAPVLTLDEAIGAAHGDGRATAPPALSAPSPLDPAYTIYTSGSTGRPKGVLVRHSALANLFQHHVTTTLAPVADGGRLRVGLIAAMTFDASWDPLLWMIAGHELHLMADDTRRDPAALVRHLADARLDVLVTTPSFAGPLIDAGLFERERRPRVFAVGGEAVDDELWSRLSEQADVVAYNFYGPTETTVDATIARIDGRSGPHIGRPVGNVTLQVLDPALRPVPPGVVGELYVGGEGVALGYAGRSAATAARFVADPSGLPGARRYRTGDLVRYRQDGTLEYIGRADDQVKIRGFRIEPGEVAAALAAVDGVDRAAVIVREDRPGDRRLVGYITGAVDPDKVRSTLGERLPEYLLPSAVVALDSLPLTAHGKLDRDALPAPAREATGRGPRTPREEVLCGLFAEVLGVAGVGVDDDFFDLGGHSLLAVKLVNRIRAVLGLTVDLRTVFEHPTVAGIGRTAKTGGPAVVPPPTAVSPRPARLPLSPAQRRLWFLHHVDNSAATYNLHLVNRVSGQLDTHALAAALSDVVARHEALRTVFPTVDGEPVQQVLAPRPVTLTTTSCAPAEVGRIVAEHSAHRFDLATDLPIHAHLVITPEYSVLVLVLHHVAADGWSMGPLSRDLSVA</sequence>
<dbReference type="Gene3D" id="3.30.559.10">
    <property type="entry name" value="Chloramphenicol acetyltransferase-like domain"/>
    <property type="match status" value="2"/>
</dbReference>
<evidence type="ECO:0000256" key="2">
    <source>
        <dbReference type="ARBA" id="ARBA00022450"/>
    </source>
</evidence>
<protein>
    <submittedName>
        <fullName evidence="5">Amino acid adenylation domain-containing protein</fullName>
    </submittedName>
</protein>
<dbReference type="Pfam" id="PF00668">
    <property type="entry name" value="Condensation"/>
    <property type="match status" value="2"/>
</dbReference>
<dbReference type="InterPro" id="IPR006162">
    <property type="entry name" value="Ppantetheine_attach_site"/>
</dbReference>
<comment type="caution">
    <text evidence="5">The sequence shown here is derived from an EMBL/GenBank/DDBJ whole genome shotgun (WGS) entry which is preliminary data.</text>
</comment>
<dbReference type="InterPro" id="IPR036736">
    <property type="entry name" value="ACP-like_sf"/>
</dbReference>
<evidence type="ECO:0000313" key="5">
    <source>
        <dbReference type="EMBL" id="MFC5157031.1"/>
    </source>
</evidence>
<reference evidence="6" key="1">
    <citation type="journal article" date="2019" name="Int. J. Syst. Evol. Microbiol.">
        <title>The Global Catalogue of Microorganisms (GCM) 10K type strain sequencing project: providing services to taxonomists for standard genome sequencing and annotation.</title>
        <authorList>
            <consortium name="The Broad Institute Genomics Platform"/>
            <consortium name="The Broad Institute Genome Sequencing Center for Infectious Disease"/>
            <person name="Wu L."/>
            <person name="Ma J."/>
        </authorList>
    </citation>
    <scope>NUCLEOTIDE SEQUENCE [LARGE SCALE GENOMIC DNA]</scope>
    <source>
        <strain evidence="6">PCU 266</strain>
    </source>
</reference>
<keyword evidence="2" id="KW-0596">Phosphopantetheine</keyword>
<dbReference type="RefSeq" id="WP_381735644.1">
    <property type="nucleotide sequence ID" value="NZ_JBHSKP010000059.1"/>
</dbReference>
<dbReference type="Gene3D" id="3.30.559.30">
    <property type="entry name" value="Nonribosomal peptide synthetase, condensation domain"/>
    <property type="match status" value="1"/>
</dbReference>